<feature type="domain" description="Cation/H+ exchanger transmembrane" evidence="11">
    <location>
        <begin position="11"/>
        <end position="395"/>
    </location>
</feature>
<feature type="transmembrane region" description="Helical" evidence="10">
    <location>
        <begin position="79"/>
        <end position="106"/>
    </location>
</feature>
<evidence type="ECO:0000256" key="5">
    <source>
        <dbReference type="ARBA" id="ARBA00022989"/>
    </source>
</evidence>
<dbReference type="GO" id="GO:0098719">
    <property type="term" value="P:sodium ion import across plasma membrane"/>
    <property type="evidence" value="ECO:0007669"/>
    <property type="project" value="TreeGrafter"/>
</dbReference>
<proteinExistence type="predicted"/>
<feature type="transmembrane region" description="Helical" evidence="10">
    <location>
        <begin position="371"/>
        <end position="395"/>
    </location>
</feature>
<dbReference type="PANTHER" id="PTHR10110:SF86">
    <property type="entry name" value="SODIUM_HYDROGEN EXCHANGER 7"/>
    <property type="match status" value="1"/>
</dbReference>
<reference evidence="13" key="1">
    <citation type="submission" date="2018-07" db="EMBL/GenBank/DDBJ databases">
        <authorList>
            <person name="Safronova V.I."/>
            <person name="Chirak E.R."/>
            <person name="Sazanova A.L."/>
        </authorList>
    </citation>
    <scope>NUCLEOTIDE SEQUENCE [LARGE SCALE GENOMIC DNA]</scope>
    <source>
        <strain evidence="13">RCAM04685</strain>
    </source>
</reference>
<dbReference type="GO" id="GO:0015386">
    <property type="term" value="F:potassium:proton antiporter activity"/>
    <property type="evidence" value="ECO:0007669"/>
    <property type="project" value="TreeGrafter"/>
</dbReference>
<keyword evidence="6" id="KW-0915">Sodium</keyword>
<evidence type="ECO:0000256" key="7">
    <source>
        <dbReference type="ARBA" id="ARBA00023065"/>
    </source>
</evidence>
<dbReference type="GO" id="GO:0015385">
    <property type="term" value="F:sodium:proton antiporter activity"/>
    <property type="evidence" value="ECO:0007669"/>
    <property type="project" value="InterPro"/>
</dbReference>
<evidence type="ECO:0000313" key="12">
    <source>
        <dbReference type="EMBL" id="RDJ25477.1"/>
    </source>
</evidence>
<evidence type="ECO:0000256" key="1">
    <source>
        <dbReference type="ARBA" id="ARBA00004651"/>
    </source>
</evidence>
<keyword evidence="3" id="KW-1003">Cell membrane</keyword>
<evidence type="ECO:0000313" key="13">
    <source>
        <dbReference type="Proteomes" id="UP000255207"/>
    </source>
</evidence>
<feature type="transmembrane region" description="Helical" evidence="10">
    <location>
        <begin position="261"/>
        <end position="283"/>
    </location>
</feature>
<dbReference type="PANTHER" id="PTHR10110">
    <property type="entry name" value="SODIUM/HYDROGEN EXCHANGER"/>
    <property type="match status" value="1"/>
</dbReference>
<evidence type="ECO:0000259" key="11">
    <source>
        <dbReference type="Pfam" id="PF00999"/>
    </source>
</evidence>
<dbReference type="Gene3D" id="6.10.140.1330">
    <property type="match status" value="1"/>
</dbReference>
<evidence type="ECO:0000256" key="3">
    <source>
        <dbReference type="ARBA" id="ARBA00022475"/>
    </source>
</evidence>
<evidence type="ECO:0000256" key="10">
    <source>
        <dbReference type="SAM" id="Phobius"/>
    </source>
</evidence>
<keyword evidence="8 10" id="KW-0472">Membrane</keyword>
<dbReference type="GO" id="GO:0051453">
    <property type="term" value="P:regulation of intracellular pH"/>
    <property type="evidence" value="ECO:0007669"/>
    <property type="project" value="TreeGrafter"/>
</dbReference>
<dbReference type="Pfam" id="PF00999">
    <property type="entry name" value="Na_H_Exchanger"/>
    <property type="match status" value="1"/>
</dbReference>
<comment type="caution">
    <text evidence="12">The sequence shown here is derived from an EMBL/GenBank/DDBJ whole genome shotgun (WGS) entry which is preliminary data.</text>
</comment>
<organism evidence="12 13">
    <name type="scientific">Bosea caraganae</name>
    <dbReference type="NCBI Taxonomy" id="2763117"/>
    <lineage>
        <taxon>Bacteria</taxon>
        <taxon>Pseudomonadati</taxon>
        <taxon>Pseudomonadota</taxon>
        <taxon>Alphaproteobacteria</taxon>
        <taxon>Hyphomicrobiales</taxon>
        <taxon>Boseaceae</taxon>
        <taxon>Bosea</taxon>
    </lineage>
</organism>
<keyword evidence="4 10" id="KW-0812">Transmembrane</keyword>
<accession>A0A370L6U2</accession>
<dbReference type="InterPro" id="IPR018422">
    <property type="entry name" value="Cation/H_exchanger_CPA1"/>
</dbReference>
<dbReference type="OrthoDB" id="9809206at2"/>
<evidence type="ECO:0000256" key="4">
    <source>
        <dbReference type="ARBA" id="ARBA00022692"/>
    </source>
</evidence>
<evidence type="ECO:0000256" key="2">
    <source>
        <dbReference type="ARBA" id="ARBA00022448"/>
    </source>
</evidence>
<keyword evidence="5 10" id="KW-1133">Transmembrane helix</keyword>
<keyword evidence="13" id="KW-1185">Reference proteome</keyword>
<evidence type="ECO:0000256" key="9">
    <source>
        <dbReference type="ARBA" id="ARBA00023201"/>
    </source>
</evidence>
<dbReference type="RefSeq" id="WP_114829523.1">
    <property type="nucleotide sequence ID" value="NZ_QQTO01000021.1"/>
</dbReference>
<dbReference type="Proteomes" id="UP000255207">
    <property type="component" value="Unassembled WGS sequence"/>
</dbReference>
<feature type="transmembrane region" description="Helical" evidence="10">
    <location>
        <begin position="112"/>
        <end position="137"/>
    </location>
</feature>
<keyword evidence="9" id="KW-0739">Sodium transport</keyword>
<keyword evidence="7" id="KW-0406">Ion transport</keyword>
<gene>
    <name evidence="12" type="ORF">DWE98_12170</name>
</gene>
<feature type="transmembrane region" description="Helical" evidence="10">
    <location>
        <begin position="54"/>
        <end position="72"/>
    </location>
</feature>
<name>A0A370L6U2_9HYPH</name>
<dbReference type="AlphaFoldDB" id="A0A370L6U2"/>
<evidence type="ECO:0000256" key="6">
    <source>
        <dbReference type="ARBA" id="ARBA00023053"/>
    </source>
</evidence>
<dbReference type="InterPro" id="IPR006153">
    <property type="entry name" value="Cation/H_exchanger_TM"/>
</dbReference>
<evidence type="ECO:0000256" key="8">
    <source>
        <dbReference type="ARBA" id="ARBA00023136"/>
    </source>
</evidence>
<comment type="subcellular location">
    <subcellularLocation>
        <location evidence="1">Cell membrane</location>
        <topology evidence="1">Multi-pass membrane protein</topology>
    </subcellularLocation>
</comment>
<feature type="transmembrane region" description="Helical" evidence="10">
    <location>
        <begin position="175"/>
        <end position="201"/>
    </location>
</feature>
<dbReference type="GO" id="GO:0005886">
    <property type="term" value="C:plasma membrane"/>
    <property type="evidence" value="ECO:0007669"/>
    <property type="project" value="UniProtKB-SubCell"/>
</dbReference>
<dbReference type="EMBL" id="QQTP01000005">
    <property type="protein sequence ID" value="RDJ25477.1"/>
    <property type="molecule type" value="Genomic_DNA"/>
</dbReference>
<feature type="transmembrane region" description="Helical" evidence="10">
    <location>
        <begin position="149"/>
        <end position="169"/>
    </location>
</feature>
<sequence>MALFENMLILVLVAIVLLQVSRRLSVPYPTMLALAGVLVAALPWAPDIAIDPQLALALFIAPALLDAAYDFAPREARRFWLPLFALAAIAVVLTTAAVAWAGVAIVGLPLAAAIALGALVAPPDAAAATAMLGRFALPRRTVTVLKGESLFNDAVALLIFSAAVVAATSTETSTAQMFGIAIAVPGGVVLGILFARCYLMIAPHLAGTLGGRLLEFVAGFGAWIIAERLHLSAVMTMVALAMTLARYGPERQSPHDRIHSYAIWEVVVFLLNVLAFLLMGLQARAIILRHDLDQLWPALSFAGIVLLIAIAVRLVWVLFYNRLVNYWPRLLGPLTPPTLAQGILVGWCGMRGVLTLAAALALPMGFPGRDLILLSALAVVLGTLILQGLTLGPLITLLNFAPDESFDEAVTKTRLALLDAALGELGGNESDAAQHLREAYLSDRATAEKGLHPRSVGDINDLCRDGIAAKRAKLAAMRRSGEIEDDVFHAMQEELDWIELAASPPDWVEIEES</sequence>
<feature type="transmembrane region" description="Helical" evidence="10">
    <location>
        <begin position="339"/>
        <end position="362"/>
    </location>
</feature>
<feature type="transmembrane region" description="Helical" evidence="10">
    <location>
        <begin position="295"/>
        <end position="319"/>
    </location>
</feature>
<feature type="transmembrane region" description="Helical" evidence="10">
    <location>
        <begin position="213"/>
        <end position="241"/>
    </location>
</feature>
<keyword evidence="2" id="KW-0813">Transport</keyword>
<protein>
    <submittedName>
        <fullName evidence="12">Sodium:proton antiporter</fullName>
    </submittedName>
</protein>